<dbReference type="Pfam" id="PF00583">
    <property type="entry name" value="Acetyltransf_1"/>
    <property type="match status" value="1"/>
</dbReference>
<keyword evidence="3" id="KW-1185">Reference proteome</keyword>
<dbReference type="SUPFAM" id="SSF55729">
    <property type="entry name" value="Acyl-CoA N-acyltransferases (Nat)"/>
    <property type="match status" value="1"/>
</dbReference>
<keyword evidence="2" id="KW-0689">Ribosomal protein</keyword>
<accession>A0A2T0VTL4</accession>
<organism evidence="2 3">
    <name type="scientific">Yoonia maritima</name>
    <dbReference type="NCBI Taxonomy" id="1435347"/>
    <lineage>
        <taxon>Bacteria</taxon>
        <taxon>Pseudomonadati</taxon>
        <taxon>Pseudomonadota</taxon>
        <taxon>Alphaproteobacteria</taxon>
        <taxon>Rhodobacterales</taxon>
        <taxon>Paracoccaceae</taxon>
        <taxon>Yoonia</taxon>
    </lineage>
</organism>
<reference evidence="2 3" key="1">
    <citation type="submission" date="2018-03" db="EMBL/GenBank/DDBJ databases">
        <title>Genomic Encyclopedia of Archaeal and Bacterial Type Strains, Phase II (KMG-II): from individual species to whole genera.</title>
        <authorList>
            <person name="Goeker M."/>
        </authorList>
    </citation>
    <scope>NUCLEOTIDE SEQUENCE [LARGE SCALE GENOMIC DNA]</scope>
    <source>
        <strain evidence="2 3">DSM 101533</strain>
    </source>
</reference>
<comment type="caution">
    <text evidence="2">The sequence shown here is derived from an EMBL/GenBank/DDBJ whole genome shotgun (WGS) entry which is preliminary data.</text>
</comment>
<evidence type="ECO:0000313" key="2">
    <source>
        <dbReference type="EMBL" id="PRY74529.1"/>
    </source>
</evidence>
<feature type="domain" description="N-acetyltransferase" evidence="1">
    <location>
        <begin position="154"/>
        <end position="312"/>
    </location>
</feature>
<dbReference type="EMBL" id="PVTP01000017">
    <property type="protein sequence ID" value="PRY74529.1"/>
    <property type="molecule type" value="Genomic_DNA"/>
</dbReference>
<dbReference type="PROSITE" id="PS51186">
    <property type="entry name" value="GNAT"/>
    <property type="match status" value="1"/>
</dbReference>
<dbReference type="AlphaFoldDB" id="A0A2T0VTL4"/>
<dbReference type="OrthoDB" id="9773249at2"/>
<proteinExistence type="predicted"/>
<dbReference type="GO" id="GO:0016747">
    <property type="term" value="F:acyltransferase activity, transferring groups other than amino-acyl groups"/>
    <property type="evidence" value="ECO:0007669"/>
    <property type="project" value="InterPro"/>
</dbReference>
<dbReference type="InterPro" id="IPR000182">
    <property type="entry name" value="GNAT_dom"/>
</dbReference>
<dbReference type="RefSeq" id="WP_106359258.1">
    <property type="nucleotide sequence ID" value="NZ_PVTP01000017.1"/>
</dbReference>
<dbReference type="InterPro" id="IPR016181">
    <property type="entry name" value="Acyl_CoA_acyltransferase"/>
</dbReference>
<dbReference type="Proteomes" id="UP000238007">
    <property type="component" value="Unassembled WGS sequence"/>
</dbReference>
<gene>
    <name evidence="2" type="ORF">CLV80_11747</name>
</gene>
<protein>
    <submittedName>
        <fullName evidence="2">Ribosomal protein S18 acetylase RimI-like enzyme</fullName>
    </submittedName>
</protein>
<name>A0A2T0VTL4_9RHOB</name>
<dbReference type="Gene3D" id="3.40.630.30">
    <property type="match status" value="1"/>
</dbReference>
<keyword evidence="2" id="KW-0687">Ribonucleoprotein</keyword>
<evidence type="ECO:0000259" key="1">
    <source>
        <dbReference type="PROSITE" id="PS51186"/>
    </source>
</evidence>
<dbReference type="GO" id="GO:0005840">
    <property type="term" value="C:ribosome"/>
    <property type="evidence" value="ECO:0007669"/>
    <property type="project" value="UniProtKB-KW"/>
</dbReference>
<dbReference type="CDD" id="cd04301">
    <property type="entry name" value="NAT_SF"/>
    <property type="match status" value="1"/>
</dbReference>
<sequence>MNLQSYLIDTNILIGLEDDHAVNPAYARFLSLSTKHKIDVFVHAAAMDDIARDKDLRRRQISVSKLNKYRVLSKRRGLTETELEQDFGTLKKPNDVVDATLLNALKIGAVDFLVTQDKGLHQRALRHSTDMARRVLFISDAADLLVQTYEPKEVPIRHVSEVAAHTIDHEDGFFDSLRDGYRGFDNWWNDKCIKQRRPCWVVYEDENLAGLIVRKDETGDDTDAVTKSTRILKVCTFKVHPEMRGVKLGELLLKQVLWFAQSNAYDLAYLTTFEDQTSLIELLEYYGFVRAGSKADGELIYERSFGSSKLVPKHSETVFQTTRRNYPRFLVTDQVRCFGIPIQEEYHDTLYPDLWEPKQADLFVGASRAESPTRPGNTIRKVYLCRAPSKLAEPGSILFFYKSTSKELPSRAITAIGVLEEVTMATSTKDLMLKTGGRSVYGEKELDAWQASPAKPVKVINYLLVGYVDPPIGYDELKKMQVIRGFPQSIFEIKGKPFEDILSRANLGFDV</sequence>
<evidence type="ECO:0000313" key="3">
    <source>
        <dbReference type="Proteomes" id="UP000238007"/>
    </source>
</evidence>